<dbReference type="RefSeq" id="WP_146049211.1">
    <property type="nucleotide sequence ID" value="NZ_JACAQE010000002.1"/>
</dbReference>
<evidence type="ECO:0000313" key="3">
    <source>
        <dbReference type="Proteomes" id="UP000517547"/>
    </source>
</evidence>
<proteinExistence type="predicted"/>
<name>A0A7Y7XX67_9PSED</name>
<keyword evidence="1" id="KW-0472">Membrane</keyword>
<evidence type="ECO:0000313" key="2">
    <source>
        <dbReference type="EMBL" id="NWC13656.1"/>
    </source>
</evidence>
<reference evidence="2 3" key="1">
    <citation type="submission" date="2020-04" db="EMBL/GenBank/DDBJ databases">
        <title>Molecular characterization of pseudomonads from Agaricus bisporus reveal novel blotch 2 pathogens in Western Europe.</title>
        <authorList>
            <person name="Taparia T."/>
            <person name="Krijger M."/>
            <person name="Haynes E."/>
            <person name="Elpinstone J.G."/>
            <person name="Noble R."/>
            <person name="Van Der Wolf J."/>
        </authorList>
    </citation>
    <scope>NUCLEOTIDE SEQUENCE [LARGE SCALE GENOMIC DNA]</scope>
    <source>
        <strain evidence="2 3">IPO3738</strain>
    </source>
</reference>
<dbReference type="Proteomes" id="UP000517547">
    <property type="component" value="Unassembled WGS sequence"/>
</dbReference>
<evidence type="ECO:0000256" key="1">
    <source>
        <dbReference type="SAM" id="Phobius"/>
    </source>
</evidence>
<dbReference type="EMBL" id="JACAQE010000002">
    <property type="protein sequence ID" value="NWC13656.1"/>
    <property type="molecule type" value="Genomic_DNA"/>
</dbReference>
<comment type="caution">
    <text evidence="2">The sequence shown here is derived from an EMBL/GenBank/DDBJ whole genome shotgun (WGS) entry which is preliminary data.</text>
</comment>
<accession>A0A7Y7XX67</accession>
<dbReference type="AlphaFoldDB" id="A0A7Y7XX67"/>
<keyword evidence="1" id="KW-1133">Transmembrane helix</keyword>
<organism evidence="2 3">
    <name type="scientific">Pseudomonas gingeri</name>
    <dbReference type="NCBI Taxonomy" id="117681"/>
    <lineage>
        <taxon>Bacteria</taxon>
        <taxon>Pseudomonadati</taxon>
        <taxon>Pseudomonadota</taxon>
        <taxon>Gammaproteobacteria</taxon>
        <taxon>Pseudomonadales</taxon>
        <taxon>Pseudomonadaceae</taxon>
        <taxon>Pseudomonas</taxon>
    </lineage>
</organism>
<sequence>MTAIALCPSDCSRHTRALRTRPRKRGFAVAMLIAMGVACPLIATSSHAAPLCRYTCSTNVAVRPTGYSAGFHAGYTAGQVDGYAAGRNTYAAGYAAGYNYGFAVGYNRGQNANTPPYGQMRY</sequence>
<keyword evidence="1" id="KW-0812">Transmembrane</keyword>
<feature type="transmembrane region" description="Helical" evidence="1">
    <location>
        <begin position="26"/>
        <end position="43"/>
    </location>
</feature>
<protein>
    <submittedName>
        <fullName evidence="2">Uncharacterized protein</fullName>
    </submittedName>
</protein>
<gene>
    <name evidence="2" type="ORF">HX845_08400</name>
</gene>